<dbReference type="GO" id="GO:0016207">
    <property type="term" value="F:4-coumarate-CoA ligase activity"/>
    <property type="evidence" value="ECO:0007669"/>
    <property type="project" value="UniProtKB-EC"/>
</dbReference>
<dbReference type="Gene3D" id="3.40.50.12780">
    <property type="entry name" value="N-terminal domain of ligase-like"/>
    <property type="match status" value="1"/>
</dbReference>
<dbReference type="Gene3D" id="3.50.50.60">
    <property type="entry name" value="FAD/NAD(P)-binding domain"/>
    <property type="match status" value="1"/>
</dbReference>
<comment type="catalytic activity">
    <reaction evidence="4">
        <text>(E)-4-coumarate + ATP + H(+) = (E)-4-coumaroyl-AMP + diphosphate</text>
        <dbReference type="Rhea" id="RHEA:72419"/>
        <dbReference type="ChEBI" id="CHEBI:12876"/>
        <dbReference type="ChEBI" id="CHEBI:15378"/>
        <dbReference type="ChEBI" id="CHEBI:30616"/>
        <dbReference type="ChEBI" id="CHEBI:33019"/>
        <dbReference type="ChEBI" id="CHEBI:192348"/>
    </reaction>
    <physiologicalReaction direction="left-to-right" evidence="4">
        <dbReference type="Rhea" id="RHEA:72420"/>
    </physiologicalReaction>
</comment>
<comment type="catalytic activity">
    <reaction evidence="6">
        <text>(E)-4-coumarate + ATP + CoA = (E)-4-coumaroyl-CoA + AMP + diphosphate</text>
        <dbReference type="Rhea" id="RHEA:19641"/>
        <dbReference type="ChEBI" id="CHEBI:12876"/>
        <dbReference type="ChEBI" id="CHEBI:30616"/>
        <dbReference type="ChEBI" id="CHEBI:33019"/>
        <dbReference type="ChEBI" id="CHEBI:57287"/>
        <dbReference type="ChEBI" id="CHEBI:85008"/>
        <dbReference type="ChEBI" id="CHEBI:456215"/>
        <dbReference type="EC" id="6.2.1.12"/>
    </reaction>
    <physiologicalReaction direction="left-to-right" evidence="6">
        <dbReference type="Rhea" id="RHEA:19642"/>
    </physiologicalReaction>
</comment>
<dbReference type="PROSITE" id="PS51402">
    <property type="entry name" value="CATALASE_3"/>
    <property type="match status" value="1"/>
</dbReference>
<dbReference type="Gene3D" id="2.160.10.10">
    <property type="entry name" value="Hexapeptide repeat proteins"/>
    <property type="match status" value="2"/>
</dbReference>
<dbReference type="EC" id="6.2.1.12" evidence="2"/>
<dbReference type="SUPFAM" id="SSF56801">
    <property type="entry name" value="Acetyl-CoA synthetase-like"/>
    <property type="match status" value="1"/>
</dbReference>
<dbReference type="InterPro" id="IPR042099">
    <property type="entry name" value="ANL_N_sf"/>
</dbReference>
<dbReference type="GO" id="GO:0009698">
    <property type="term" value="P:phenylpropanoid metabolic process"/>
    <property type="evidence" value="ECO:0007669"/>
    <property type="project" value="UniProtKB-ARBA"/>
</dbReference>
<dbReference type="CDD" id="cd05931">
    <property type="entry name" value="FAAL"/>
    <property type="match status" value="1"/>
</dbReference>
<comment type="cofactor">
    <cofactor evidence="1">
        <name>Mg(2+)</name>
        <dbReference type="ChEBI" id="CHEBI:18420"/>
    </cofactor>
</comment>
<keyword evidence="7" id="KW-0812">Transmembrane</keyword>
<evidence type="ECO:0000256" key="5">
    <source>
        <dbReference type="ARBA" id="ARBA00034223"/>
    </source>
</evidence>
<gene>
    <name evidence="9" type="ORF">C2845_PM13G24330</name>
</gene>
<evidence type="ECO:0000313" key="10">
    <source>
        <dbReference type="Proteomes" id="UP000275267"/>
    </source>
</evidence>
<keyword evidence="3" id="KW-0436">Ligase</keyword>
<feature type="transmembrane region" description="Helical" evidence="7">
    <location>
        <begin position="921"/>
        <end position="941"/>
    </location>
</feature>
<dbReference type="EMBL" id="PQIB02000008">
    <property type="protein sequence ID" value="RLN03020.1"/>
    <property type="molecule type" value="Genomic_DNA"/>
</dbReference>
<feature type="domain" description="AMP-dependent synthetase/ligase" evidence="8">
    <location>
        <begin position="268"/>
        <end position="658"/>
    </location>
</feature>
<feature type="transmembrane region" description="Helical" evidence="7">
    <location>
        <begin position="1583"/>
        <end position="1607"/>
    </location>
</feature>
<keyword evidence="10" id="KW-1185">Reference proteome</keyword>
<dbReference type="STRING" id="4540.A0A3L6REL1"/>
<dbReference type="InterPro" id="IPR018028">
    <property type="entry name" value="Catalase"/>
</dbReference>
<comment type="catalytic activity">
    <reaction evidence="5">
        <text>(E)-4-coumaroyl-AMP + CoA = (E)-4-coumaroyl-CoA + AMP + H(+)</text>
        <dbReference type="Rhea" id="RHEA:72423"/>
        <dbReference type="ChEBI" id="CHEBI:15378"/>
        <dbReference type="ChEBI" id="CHEBI:57287"/>
        <dbReference type="ChEBI" id="CHEBI:85008"/>
        <dbReference type="ChEBI" id="CHEBI:192348"/>
        <dbReference type="ChEBI" id="CHEBI:456215"/>
    </reaction>
    <physiologicalReaction direction="left-to-right" evidence="5">
        <dbReference type="Rhea" id="RHEA:72424"/>
    </physiologicalReaction>
</comment>
<organism evidence="9 10">
    <name type="scientific">Panicum miliaceum</name>
    <name type="common">Proso millet</name>
    <name type="synonym">Broomcorn millet</name>
    <dbReference type="NCBI Taxonomy" id="4540"/>
    <lineage>
        <taxon>Eukaryota</taxon>
        <taxon>Viridiplantae</taxon>
        <taxon>Streptophyta</taxon>
        <taxon>Embryophyta</taxon>
        <taxon>Tracheophyta</taxon>
        <taxon>Spermatophyta</taxon>
        <taxon>Magnoliopsida</taxon>
        <taxon>Liliopsida</taxon>
        <taxon>Poales</taxon>
        <taxon>Poaceae</taxon>
        <taxon>PACMAD clade</taxon>
        <taxon>Panicoideae</taxon>
        <taxon>Panicodae</taxon>
        <taxon>Paniceae</taxon>
        <taxon>Panicinae</taxon>
        <taxon>Panicum</taxon>
        <taxon>Panicum sect. Panicum</taxon>
    </lineage>
</organism>
<dbReference type="PROSITE" id="PS00455">
    <property type="entry name" value="AMP_BINDING"/>
    <property type="match status" value="1"/>
</dbReference>
<dbReference type="Gene3D" id="3.30.300.30">
    <property type="match status" value="1"/>
</dbReference>
<evidence type="ECO:0000256" key="4">
    <source>
        <dbReference type="ARBA" id="ARBA00034219"/>
    </source>
</evidence>
<dbReference type="InterPro" id="IPR000873">
    <property type="entry name" value="AMP-dep_synth/lig_dom"/>
</dbReference>
<dbReference type="InterPro" id="IPR045851">
    <property type="entry name" value="AMP-bd_C_sf"/>
</dbReference>
<evidence type="ECO:0000256" key="6">
    <source>
        <dbReference type="ARBA" id="ARBA00034252"/>
    </source>
</evidence>
<dbReference type="SUPFAM" id="SSF56634">
    <property type="entry name" value="Heme-dependent catalase-like"/>
    <property type="match status" value="1"/>
</dbReference>
<accession>A0A3L6REL1</accession>
<dbReference type="Proteomes" id="UP000275267">
    <property type="component" value="Unassembled WGS sequence"/>
</dbReference>
<dbReference type="PANTHER" id="PTHR22754">
    <property type="entry name" value="DISCO-INTERACTING PROTEIN 2 DIP2 -RELATED"/>
    <property type="match status" value="1"/>
</dbReference>
<dbReference type="GO" id="GO:0004096">
    <property type="term" value="F:catalase activity"/>
    <property type="evidence" value="ECO:0007669"/>
    <property type="project" value="InterPro"/>
</dbReference>
<dbReference type="InterPro" id="IPR020835">
    <property type="entry name" value="Catalase_sf"/>
</dbReference>
<protein>
    <recommendedName>
        <fullName evidence="2">4-coumarate--CoA ligase</fullName>
        <ecNumber evidence="2">6.2.1.12</ecNumber>
    </recommendedName>
</protein>
<dbReference type="GO" id="GO:0020037">
    <property type="term" value="F:heme binding"/>
    <property type="evidence" value="ECO:0007669"/>
    <property type="project" value="InterPro"/>
</dbReference>
<keyword evidence="7" id="KW-0472">Membrane</keyword>
<reference evidence="10" key="1">
    <citation type="journal article" date="2019" name="Nat. Commun.">
        <title>The genome of broomcorn millet.</title>
        <authorList>
            <person name="Zou C."/>
            <person name="Miki D."/>
            <person name="Li D."/>
            <person name="Tang Q."/>
            <person name="Xiao L."/>
            <person name="Rajput S."/>
            <person name="Deng P."/>
            <person name="Jia W."/>
            <person name="Huang R."/>
            <person name="Zhang M."/>
            <person name="Sun Y."/>
            <person name="Hu J."/>
            <person name="Fu X."/>
            <person name="Schnable P.S."/>
            <person name="Li F."/>
            <person name="Zhang H."/>
            <person name="Feng B."/>
            <person name="Zhu X."/>
            <person name="Liu R."/>
            <person name="Schnable J.C."/>
            <person name="Zhu J.-K."/>
            <person name="Zhang H."/>
        </authorList>
    </citation>
    <scope>NUCLEOTIDE SEQUENCE [LARGE SCALE GENOMIC DNA]</scope>
</reference>
<dbReference type="OrthoDB" id="69964at2759"/>
<dbReference type="Gene3D" id="2.40.180.10">
    <property type="entry name" value="Catalase core domain"/>
    <property type="match status" value="1"/>
</dbReference>
<evidence type="ECO:0000256" key="2">
    <source>
        <dbReference type="ARBA" id="ARBA00012959"/>
    </source>
</evidence>
<keyword evidence="7" id="KW-1133">Transmembrane helix</keyword>
<dbReference type="InterPro" id="IPR011004">
    <property type="entry name" value="Trimer_LpxA-like_sf"/>
</dbReference>
<evidence type="ECO:0000256" key="7">
    <source>
        <dbReference type="SAM" id="Phobius"/>
    </source>
</evidence>
<dbReference type="InterPro" id="IPR040097">
    <property type="entry name" value="FAAL/FAAC"/>
</dbReference>
<feature type="transmembrane region" description="Helical" evidence="7">
    <location>
        <begin position="953"/>
        <end position="976"/>
    </location>
</feature>
<dbReference type="SUPFAM" id="SSF51161">
    <property type="entry name" value="Trimeric LpxA-like enzymes"/>
    <property type="match status" value="2"/>
</dbReference>
<evidence type="ECO:0000259" key="8">
    <source>
        <dbReference type="Pfam" id="PF00501"/>
    </source>
</evidence>
<evidence type="ECO:0000256" key="3">
    <source>
        <dbReference type="ARBA" id="ARBA00022598"/>
    </source>
</evidence>
<feature type="transmembrane region" description="Helical" evidence="7">
    <location>
        <begin position="988"/>
        <end position="1008"/>
    </location>
</feature>
<feature type="transmembrane region" description="Helical" evidence="7">
    <location>
        <begin position="1553"/>
        <end position="1571"/>
    </location>
</feature>
<dbReference type="GO" id="GO:0106290">
    <property type="term" value="F:trans-cinnamate-CoA ligase activity"/>
    <property type="evidence" value="ECO:0007669"/>
    <property type="project" value="UniProtKB-ARBA"/>
</dbReference>
<comment type="caution">
    <text evidence="9">The sequence shown here is derived from an EMBL/GenBank/DDBJ whole genome shotgun (WGS) entry which is preliminary data.</text>
</comment>
<proteinExistence type="predicted"/>
<sequence>MPKGFYYFRELFSSIAFKNGKTYRSLSLTDGENEVVELNDLERELFSKVQTIDYYTTVVKIEGFEHMPKGFYYFGEYMEDPTTIGHPVAMQRFFADTNIFLFWSYGNSADIKGSDVAKYVTDVVISMGGTAQNVLLQWRFKYFPHVSSEDMKNGFYEKVEAQLQGFQNTYYVGGLLAFELTERNALYSISAVCKHFGIGSELPPIPYVKRLFPLSIRNPSPPRDIGELEGVEFPNLPSLDGYLQYWGTHKATAKKVIYTWINEEGKIMNRRTYQELHDNASHIAYKLLTSTKPIIKPGDRVLLIHLPGLEFVDAFFGCIRAGVIPVSVLPPDPMQRGGQALLKVENVSKVCNAVAILSTSSYHAAVRAGYVKNIVTLAKSAQKCSAQWPDLPWIHTDSWIKNYRRSPDSYNSENAESMMTKPQPSELCFLQFTSGSTGDAKGVMITHGGLIHNVKMMKKRYRSTSKTVLISWLPQYHDMGLIGGLFTALVSGGTSILFSPMTFIRNPLLWLQTINDYHGTHSAGPNFAFELVIRRLEAEKNKIYDLSSMIFIMIAAEPVRQKTIKRFIELTKPFGFSEGVLAPGYGLAENCVFVSCAFGECKPIFIDWQGRVCCGYVDPDDTDIVIKIVDVDSLTEHQEDGAEGEIWISSPSSGVGYWNNKEISQKTFCNQLKNYPNKKFTRTGDLGRIIGGKLFITGRIKDLIIVAGRNIYSADVEKTVEGSSDVLRPGCCAVVGIPEEVLTQKGISIPDSSDQVGLVVIAEVREGKAVSEEITNNIKTRVAEEHGVTIASVKLIKPRTISKTTSGKIRRFECMKQFVDNTLSLANMDFVKWWALNKAQSLAAKMLAVHLKGTIFLNYWFKMQGARIGSSVVIDTIDITDPSLLAVADGAVIAEGVLILGHEVRNEEEASIADMAFEHLVSIYAVAFLGALSSATVFMLYSHFSGTTTSLQHFSFACIAGAFHWLPAVIAAYAVIVREMTMSPVSSALLLAFAYLRYGIIVSLLTGITKKALATKSGAKDKDIASLIQRRITIAAHLRFAKMLSGTEAFCMYLRLLGAKIGRHCSIRAINPVANPELISIGDGVHLGDFCNIVPGFYSKGFTSAAIKVQDNTVVGSGSLLLPGSVLQENVILGALSVAPQDSVLQQGGVYVGAQPLTLVKNTLIEEDERIEEMDPMYKKIVGNLAANLAITTMNVKSRYFHRIGVSGRGVLRMYQDIPSLPKHKIFGAGKSFPVIVRHSNSLSADDDARLDARGAAVRILSDDGEVPLLDRTLKSGKAFYARTIADFATWLVCGLPAREEQVKQAPHIRDAVWGSLRNTESYTVLHYYSNICRLLRFEDGKEMYAKFKLRPADKDVSEDSGQVVPLGILPPETGAIPRDADDTRPLLFLAYDFRRKLQLRDVPADSAARDVALDCTRPWDEAEFPYIEVGEISLASNVPTEETEKLEFNPFLRCPEVDVIPATSCTQSASIDHGRSLVYEICQRLRNGEPLPASWRAFLEQWDTKIDLSGCPVMAATRSSSNVRHATTKVTLARTWYQALWATLCQPLLQTLVPYFAIGLVIFLPLRGLLAASTATGTPLYWSLPVFWVASGVAAMATCAAAKWALVGCRADGDTVHIWAPAVFLDTVWLAVRTATAEYFAELTPGSVLFAAWMRAMGTSVAAGDGVYVDSMGALLNPEMVRLERGASVGRDALLFGHVYEGEGGEVKFGAVHVGEDGFVGSRAVAMPGVRVDDGGCLGALGLAMKEEIVRNRM</sequence>
<evidence type="ECO:0000256" key="1">
    <source>
        <dbReference type="ARBA" id="ARBA00001946"/>
    </source>
</evidence>
<name>A0A3L6REL1_PANMI</name>
<dbReference type="Pfam" id="PF00501">
    <property type="entry name" value="AMP-binding"/>
    <property type="match status" value="1"/>
</dbReference>
<dbReference type="InterPro" id="IPR036188">
    <property type="entry name" value="FAD/NAD-bd_sf"/>
</dbReference>
<dbReference type="InterPro" id="IPR020845">
    <property type="entry name" value="AMP-binding_CS"/>
</dbReference>
<dbReference type="GO" id="GO:0008610">
    <property type="term" value="P:lipid biosynthetic process"/>
    <property type="evidence" value="ECO:0007669"/>
    <property type="project" value="InterPro"/>
</dbReference>
<dbReference type="PANTHER" id="PTHR22754:SF32">
    <property type="entry name" value="DISCO-INTERACTING PROTEIN 2"/>
    <property type="match status" value="1"/>
</dbReference>
<evidence type="ECO:0000313" key="9">
    <source>
        <dbReference type="EMBL" id="RLN03020.1"/>
    </source>
</evidence>
<dbReference type="GO" id="GO:0006979">
    <property type="term" value="P:response to oxidative stress"/>
    <property type="evidence" value="ECO:0007669"/>
    <property type="project" value="InterPro"/>
</dbReference>